<evidence type="ECO:0000313" key="1">
    <source>
        <dbReference type="EMBL" id="KAK8771987.1"/>
    </source>
</evidence>
<accession>A0AAQ4EB33</accession>
<comment type="caution">
    <text evidence="1">The sequence shown here is derived from an EMBL/GenBank/DDBJ whole genome shotgun (WGS) entry which is preliminary data.</text>
</comment>
<keyword evidence="2" id="KW-1185">Reference proteome</keyword>
<sequence>MTTSRILSAFCSSERSGKEEIPERIAASAKPVVNTKVIQAEGCKHHLRSYKRTARLMPLRTSAAAYHRDHITYIICLLQLGKERKEIPERCAASAKPVVNTKVIQAEGCKHHLRSYKRTARPMPLRSSAAAYHRDHITYIICLLQLGKERKEEILERSAASAKPLVNTKVIPAEGCKHHLRSYKRTARPMPLCSSAAAYHRDHIMYIICLLQLGKERKEETPERSAASAKPVVNTKLIPAEGCKHHLRSYKRTARPMPLRSSAAAYHRDHITYLICLLHPEKERKEEIPERSAASAKPVVNTKVIPAEGCKEHLWSYKRTARPMPLRSSAAAYHRDHITYFICLLQLGKERKEEIPERSAASAKPVVNTKVILVEGCKHHLRSYKRTARPMPLRSSAAAYHRDHITYIICLLQLGKERKEEIPERSAASAKPVVNTKGIPAEGRKHHLRSYIRTARPMPLRSSAAAYHRDHITYIICLLHPEKERKEEIPERSAASAKPVVNTKGIPAEGCKHHLRSYKRTARPMPLRSSAAAYHRDHITYFICLLQP</sequence>
<name>A0AAQ4EB33_AMBAM</name>
<reference evidence="1 2" key="1">
    <citation type="journal article" date="2023" name="Arcadia Sci">
        <title>De novo assembly of a long-read Amblyomma americanum tick genome.</title>
        <authorList>
            <person name="Chou S."/>
            <person name="Poskanzer K.E."/>
            <person name="Rollins M."/>
            <person name="Thuy-Boun P.S."/>
        </authorList>
    </citation>
    <scope>NUCLEOTIDE SEQUENCE [LARGE SCALE GENOMIC DNA]</scope>
    <source>
        <strain evidence="1">F_SG_1</strain>
        <tissue evidence="1">Salivary glands</tissue>
    </source>
</reference>
<protein>
    <submittedName>
        <fullName evidence="1">Uncharacterized protein</fullName>
    </submittedName>
</protein>
<dbReference type="Proteomes" id="UP001321473">
    <property type="component" value="Unassembled WGS sequence"/>
</dbReference>
<proteinExistence type="predicted"/>
<organism evidence="1 2">
    <name type="scientific">Amblyomma americanum</name>
    <name type="common">Lone star tick</name>
    <dbReference type="NCBI Taxonomy" id="6943"/>
    <lineage>
        <taxon>Eukaryota</taxon>
        <taxon>Metazoa</taxon>
        <taxon>Ecdysozoa</taxon>
        <taxon>Arthropoda</taxon>
        <taxon>Chelicerata</taxon>
        <taxon>Arachnida</taxon>
        <taxon>Acari</taxon>
        <taxon>Parasitiformes</taxon>
        <taxon>Ixodida</taxon>
        <taxon>Ixodoidea</taxon>
        <taxon>Ixodidae</taxon>
        <taxon>Amblyomminae</taxon>
        <taxon>Amblyomma</taxon>
    </lineage>
</organism>
<dbReference type="EMBL" id="JARKHS020019009">
    <property type="protein sequence ID" value="KAK8771987.1"/>
    <property type="molecule type" value="Genomic_DNA"/>
</dbReference>
<gene>
    <name evidence="1" type="ORF">V5799_024772</name>
</gene>
<evidence type="ECO:0000313" key="2">
    <source>
        <dbReference type="Proteomes" id="UP001321473"/>
    </source>
</evidence>
<dbReference type="AlphaFoldDB" id="A0AAQ4EB33"/>